<evidence type="ECO:0000256" key="2">
    <source>
        <dbReference type="SAM" id="Phobius"/>
    </source>
</evidence>
<sequence>MFIFPFATTMTSITNFGALTTTFPVPTDCAVGKWVEHNTKSTYLLWGAGCETGTVGYASSCYPSGWSGSSNNTALSYKGFSPGLACPQGWTATGTVSDFHRGQGWSPLNAYITDLADDEIATICCPSDYVFNKVCYSQASQITISRPLITTSDGKCYTTTVPPFFGRIGGTTASKGFASIHAYPVILVNTRDSSTGLSTGAKIAIGICVPAAVLIVAVICFIWWHRRRAQATRASQSLSPAPAEPHRKPELDAGHEIQPGVPGAPPELPALQTDTPQAELPAFKSPGTPQAELAGDFEQIVSVKEEKEEDVSGDGGDTREAKASDENREINQNDQETNQGAIHGGPSQS</sequence>
<feature type="compositionally biased region" description="Basic and acidic residues" evidence="1">
    <location>
        <begin position="316"/>
        <end position="331"/>
    </location>
</feature>
<dbReference type="OMA" id="IATICCP"/>
<dbReference type="EMBL" id="MDYL01000006">
    <property type="protein sequence ID" value="OQD75741.1"/>
    <property type="molecule type" value="Genomic_DNA"/>
</dbReference>
<gene>
    <name evidence="3" type="ORF">PENDEC_c006G00781</name>
</gene>
<feature type="region of interest" description="Disordered" evidence="1">
    <location>
        <begin position="233"/>
        <end position="349"/>
    </location>
</feature>
<feature type="transmembrane region" description="Helical" evidence="2">
    <location>
        <begin position="203"/>
        <end position="224"/>
    </location>
</feature>
<feature type="compositionally biased region" description="Polar residues" evidence="1">
    <location>
        <begin position="332"/>
        <end position="349"/>
    </location>
</feature>
<name>A0A1V6PFC9_PENDC</name>
<protein>
    <submittedName>
        <fullName evidence="3">Uncharacterized protein</fullName>
    </submittedName>
</protein>
<keyword evidence="2" id="KW-0472">Membrane</keyword>
<comment type="caution">
    <text evidence="3">The sequence shown here is derived from an EMBL/GenBank/DDBJ whole genome shotgun (WGS) entry which is preliminary data.</text>
</comment>
<dbReference type="Proteomes" id="UP000191522">
    <property type="component" value="Unassembled WGS sequence"/>
</dbReference>
<dbReference type="OrthoDB" id="5429716at2759"/>
<reference evidence="4" key="1">
    <citation type="journal article" date="2017" name="Nat. Microbiol.">
        <title>Global analysis of biosynthetic gene clusters reveals vast potential of secondary metabolite production in Penicillium species.</title>
        <authorList>
            <person name="Nielsen J.C."/>
            <person name="Grijseels S."/>
            <person name="Prigent S."/>
            <person name="Ji B."/>
            <person name="Dainat J."/>
            <person name="Nielsen K.F."/>
            <person name="Frisvad J.C."/>
            <person name="Workman M."/>
            <person name="Nielsen J."/>
        </authorList>
    </citation>
    <scope>NUCLEOTIDE SEQUENCE [LARGE SCALE GENOMIC DNA]</scope>
    <source>
        <strain evidence="4">IBT 11843</strain>
    </source>
</reference>
<organism evidence="3 4">
    <name type="scientific">Penicillium decumbens</name>
    <dbReference type="NCBI Taxonomy" id="69771"/>
    <lineage>
        <taxon>Eukaryota</taxon>
        <taxon>Fungi</taxon>
        <taxon>Dikarya</taxon>
        <taxon>Ascomycota</taxon>
        <taxon>Pezizomycotina</taxon>
        <taxon>Eurotiomycetes</taxon>
        <taxon>Eurotiomycetidae</taxon>
        <taxon>Eurotiales</taxon>
        <taxon>Aspergillaceae</taxon>
        <taxon>Penicillium</taxon>
    </lineage>
</organism>
<feature type="compositionally biased region" description="Basic and acidic residues" evidence="1">
    <location>
        <begin position="244"/>
        <end position="255"/>
    </location>
</feature>
<proteinExistence type="predicted"/>
<dbReference type="STRING" id="69771.A0A1V6PFC9"/>
<evidence type="ECO:0000313" key="3">
    <source>
        <dbReference type="EMBL" id="OQD75741.1"/>
    </source>
</evidence>
<dbReference type="AlphaFoldDB" id="A0A1V6PFC9"/>
<accession>A0A1V6PFC9</accession>
<keyword evidence="4" id="KW-1185">Reference proteome</keyword>
<keyword evidence="2" id="KW-0812">Transmembrane</keyword>
<keyword evidence="2" id="KW-1133">Transmembrane helix</keyword>
<evidence type="ECO:0000256" key="1">
    <source>
        <dbReference type="SAM" id="MobiDB-lite"/>
    </source>
</evidence>
<evidence type="ECO:0000313" key="4">
    <source>
        <dbReference type="Proteomes" id="UP000191522"/>
    </source>
</evidence>